<dbReference type="Proteomes" id="UP001054252">
    <property type="component" value="Unassembled WGS sequence"/>
</dbReference>
<comment type="caution">
    <text evidence="1">The sequence shown here is derived from an EMBL/GenBank/DDBJ whole genome shotgun (WGS) entry which is preliminary data.</text>
</comment>
<dbReference type="AlphaFoldDB" id="A0AAV5K344"/>
<name>A0AAV5K344_9ROSI</name>
<sequence>MGSTLPLHWLACAFVKCPHFDSSLDMSCNSLLNPNASVSSST</sequence>
<organism evidence="1 2">
    <name type="scientific">Rubroshorea leprosula</name>
    <dbReference type="NCBI Taxonomy" id="152421"/>
    <lineage>
        <taxon>Eukaryota</taxon>
        <taxon>Viridiplantae</taxon>
        <taxon>Streptophyta</taxon>
        <taxon>Embryophyta</taxon>
        <taxon>Tracheophyta</taxon>
        <taxon>Spermatophyta</taxon>
        <taxon>Magnoliopsida</taxon>
        <taxon>eudicotyledons</taxon>
        <taxon>Gunneridae</taxon>
        <taxon>Pentapetalae</taxon>
        <taxon>rosids</taxon>
        <taxon>malvids</taxon>
        <taxon>Malvales</taxon>
        <taxon>Dipterocarpaceae</taxon>
        <taxon>Rubroshorea</taxon>
    </lineage>
</organism>
<proteinExistence type="predicted"/>
<accession>A0AAV5K344</accession>
<reference evidence="1 2" key="1">
    <citation type="journal article" date="2021" name="Commun. Biol.">
        <title>The genome of Shorea leprosula (Dipterocarpaceae) highlights the ecological relevance of drought in aseasonal tropical rainforests.</title>
        <authorList>
            <person name="Ng K.K.S."/>
            <person name="Kobayashi M.J."/>
            <person name="Fawcett J.A."/>
            <person name="Hatakeyama M."/>
            <person name="Paape T."/>
            <person name="Ng C.H."/>
            <person name="Ang C.C."/>
            <person name="Tnah L.H."/>
            <person name="Lee C.T."/>
            <person name="Nishiyama T."/>
            <person name="Sese J."/>
            <person name="O'Brien M.J."/>
            <person name="Copetti D."/>
            <person name="Mohd Noor M.I."/>
            <person name="Ong R.C."/>
            <person name="Putra M."/>
            <person name="Sireger I.Z."/>
            <person name="Indrioko S."/>
            <person name="Kosugi Y."/>
            <person name="Izuno A."/>
            <person name="Isagi Y."/>
            <person name="Lee S.L."/>
            <person name="Shimizu K.K."/>
        </authorList>
    </citation>
    <scope>NUCLEOTIDE SEQUENCE [LARGE SCALE GENOMIC DNA]</scope>
    <source>
        <strain evidence="1">214</strain>
    </source>
</reference>
<keyword evidence="2" id="KW-1185">Reference proteome</keyword>
<dbReference type="EMBL" id="BPVZ01000048">
    <property type="protein sequence ID" value="GKV17516.1"/>
    <property type="molecule type" value="Genomic_DNA"/>
</dbReference>
<evidence type="ECO:0000313" key="2">
    <source>
        <dbReference type="Proteomes" id="UP001054252"/>
    </source>
</evidence>
<protein>
    <submittedName>
        <fullName evidence="1">Uncharacterized protein</fullName>
    </submittedName>
</protein>
<evidence type="ECO:0000313" key="1">
    <source>
        <dbReference type="EMBL" id="GKV17516.1"/>
    </source>
</evidence>
<gene>
    <name evidence="1" type="ORF">SLEP1_g28014</name>
</gene>